<feature type="repeat" description="TPR" evidence="1">
    <location>
        <begin position="2470"/>
        <end position="2503"/>
    </location>
</feature>
<dbReference type="Proteomes" id="UP000626109">
    <property type="component" value="Unassembled WGS sequence"/>
</dbReference>
<dbReference type="SMART" id="SM00028">
    <property type="entry name" value="TPR"/>
    <property type="match status" value="3"/>
</dbReference>
<dbReference type="EMBL" id="CAJNNW010005288">
    <property type="protein sequence ID" value="CAE8647273.1"/>
    <property type="molecule type" value="Genomic_DNA"/>
</dbReference>
<proteinExistence type="predicted"/>
<feature type="coiled-coil region" evidence="2">
    <location>
        <begin position="1360"/>
        <end position="1394"/>
    </location>
</feature>
<feature type="region of interest" description="Disordered" evidence="3">
    <location>
        <begin position="1879"/>
        <end position="1902"/>
    </location>
</feature>
<comment type="caution">
    <text evidence="4">The sequence shown here is derived from an EMBL/GenBank/DDBJ whole genome shotgun (WGS) entry which is preliminary data.</text>
</comment>
<reference evidence="4" key="1">
    <citation type="submission" date="2021-02" db="EMBL/GenBank/DDBJ databases">
        <authorList>
            <person name="Dougan E. K."/>
            <person name="Rhodes N."/>
            <person name="Thang M."/>
            <person name="Chan C."/>
        </authorList>
    </citation>
    <scope>NUCLEOTIDE SEQUENCE</scope>
</reference>
<feature type="coiled-coil region" evidence="2">
    <location>
        <begin position="788"/>
        <end position="851"/>
    </location>
</feature>
<dbReference type="Gene3D" id="1.25.40.10">
    <property type="entry name" value="Tetratricopeptide repeat domain"/>
    <property type="match status" value="1"/>
</dbReference>
<feature type="region of interest" description="Disordered" evidence="3">
    <location>
        <begin position="562"/>
        <end position="583"/>
    </location>
</feature>
<dbReference type="InterPro" id="IPR019734">
    <property type="entry name" value="TPR_rpt"/>
</dbReference>
<feature type="compositionally biased region" description="Gly residues" evidence="3">
    <location>
        <begin position="484"/>
        <end position="494"/>
    </location>
</feature>
<feature type="region of interest" description="Disordered" evidence="3">
    <location>
        <begin position="1923"/>
        <end position="1953"/>
    </location>
</feature>
<feature type="coiled-coil region" evidence="2">
    <location>
        <begin position="1204"/>
        <end position="1238"/>
    </location>
</feature>
<dbReference type="InterPro" id="IPR011990">
    <property type="entry name" value="TPR-like_helical_dom_sf"/>
</dbReference>
<accession>A0A813IBC9</accession>
<feature type="compositionally biased region" description="Polar residues" evidence="3">
    <location>
        <begin position="1688"/>
        <end position="1701"/>
    </location>
</feature>
<feature type="non-terminal residue" evidence="4">
    <location>
        <position position="2575"/>
    </location>
</feature>
<feature type="region of interest" description="Disordered" evidence="3">
    <location>
        <begin position="1686"/>
        <end position="1709"/>
    </location>
</feature>
<feature type="coiled-coil region" evidence="2">
    <location>
        <begin position="945"/>
        <end position="1033"/>
    </location>
</feature>
<feature type="region of interest" description="Disordered" evidence="3">
    <location>
        <begin position="484"/>
        <end position="531"/>
    </location>
</feature>
<name>A0A813IBC9_POLGL</name>
<feature type="compositionally biased region" description="Polar residues" evidence="3">
    <location>
        <begin position="1891"/>
        <end position="1901"/>
    </location>
</feature>
<evidence type="ECO:0000256" key="1">
    <source>
        <dbReference type="PROSITE-ProRule" id="PRU00339"/>
    </source>
</evidence>
<feature type="coiled-coil region" evidence="2">
    <location>
        <begin position="696"/>
        <end position="723"/>
    </location>
</feature>
<feature type="compositionally biased region" description="Basic and acidic residues" evidence="3">
    <location>
        <begin position="2264"/>
        <end position="2280"/>
    </location>
</feature>
<feature type="region of interest" description="Disordered" evidence="3">
    <location>
        <begin position="2264"/>
        <end position="2292"/>
    </location>
</feature>
<feature type="region of interest" description="Disordered" evidence="3">
    <location>
        <begin position="2393"/>
        <end position="2418"/>
    </location>
</feature>
<sequence length="2575" mass="281032">PLELPAAGNARGEGFPSFSRRLAAGELSGLGAAGGVGVRLVWLGSGRGAELWLNPARELLAALLAPSLVEADAPSAATALGRATTLLTGGPPGAASPPPRAFGARALLDALRRHALNAPRGGRAALAVAMTDGGVVDDTGRPIDCVADESVLAFCLGSAAEGTDWQRLARLAAAVLAALGLAECSFYSCLLNSPVRQAEVGSVPILHLCPVCLRKLAALLGPGSNWAVASHYRGLLAWTRKTKELEEEATWYKERLQVVTEQYVDDEESLKFCFSTAPILVSAPPAPEAPAARRVAVLAAAAVEAEPEELEVSPAEASALLRAPPGGSCSLSVVLSGRRGSLTALNGRYLPAGSSGGRLAFRLAGEPGSHPGLELFLYYVSESDSWSLGPVLGDESVYADCGPVGADCRDLAQTWRVWDGKAWAEDRKLSAKVMRTRVATPALDCTRHSELNESPPQHARQCGAMCRGPAASLRPSKILAMSGIGGSSGSGSGFATGSLTRPFGRNPPSFIPASPGPASEDGSESGPRRSGSRLLISAASADEQDAYSQKQDEIRKMQEANRSLLRRVTSSGNVTPAKTPERAAPFLQGRQSDQASPPIWPLPLPLAARLSPGSSAGVGSAQKGGLGSFLPGEEAATHQPVQNLNALMATRAPNLKLLDDNRRLADQVGGLQAEVLDLRFTVAEITTRGDRLGDALSSAEMRNSELGDENEKLQSANLMLQRQPGGSEQTVNQVARSYVTNLVRSALQANGGIETAGTLRAERAAVVGELQGLTDRLRSECREACDSRDLAEQKLQAVRAEHRAAQSTAESAVAVADQVVEEHLASAQRQLASLQEALASREAEVHQLRASQGTGASPDVESQQLRAQLRSAEVSAKVAAQRAEVAIKKSDMQSSKLQEELQDALHRASTAGELQAKTATATEAAVAVLKESHVQQLEQHQACLAEETKKKMGATMKKQKELQAQGAQLKEEAEEAAAKAKEVERQMHSKLQDMRQDTQRTQGRLSKKLQGVQAEWIAERDAAQAANQELEQHASSISQLGEMKVEHGSRQAALRSECVELQQRISLDAAQAANQELEQHASSISQLGEMRVEHGSRQAALRSECAELQQRISLGEASLEADRSIMHSEVEAADSRAEQAEQHCKEQELQVAQLRRTLKEAQLSAGELQQTLEDGQAEARLEIKRTEAAYAEMTTLRIEVAEARADADGVLEEHEALLDALRREHDAAGSQLQSLLHEAQDKQRKLGHLQGDDLDGSEVLDVFTDACPTPKSILSGWSSNVVSKPPAFNWQQPSPHGSATHSLPAASPKAVALALSDCEADDEIRFTAFKEREKALRLSVAQAEPMGRQTELLCRTELQCQELFKEVSTAAQELALARNELAQEQSQASHLEMQCVARARAASTASEAGTELLSQLDEVELELRTVKLCGAADRAQLEAQAAKAWSVQAEAAEEDRTVFRTELLQMQRSLKRELTVVDDGQAARGREAKFELQVDSLRHGREEASSELRETQKMIAAERKEFEAAVVQAKREGRREREAREADRDILAAELSQFQDEHLLLQEKLRALEERELPEMRALLEESQAAVWEKSRRGRSELIAEKRGLELAQRHTASAEEAREEAEQKVAGIEHKEKLAKEQLHQAREDKMRDRQAMEKQVAKLRHELLQQRQREEDLLKLRRQDELGGTRQLQEHQAQLTQRQRQAERHAVELQEHQQRYEVAELRCQELHLAEVQASQNHQVLEVKLQGREEQAQAAESWGQEMSSRLQDAEAQRQKSEQAGAQAAAMALFSRRFLGAARREARMLVTMSTGAAHAAVEAEGGEGGEDADGASSDMKAFDVAWTSGDEPEAIISKIFSSISSQLSDLSRENAELHAVPVARRRSPLGPGSAVASNGHSNGQSDAAGKIAALQKELIKLREHNQELELERSRRGPASAENAGADPSSSAATERTVPKPIDVTAALATEGLKQRMKQLQAVRNRAESEVEQLKQELVKRTKAFREDTETFQAEIARTRSELQQRLDAEKAEADQKLQASERRSRVLEAKLKGRVESQRQLQAEKEAVEDQLGIAARQLEALLVDEGKDGGLQKDLAGLSKQFEQLHSKHRAQLARTGEQSKLLQREQASCQSLQEQVVHAEQEIKARDEEVQTLRQQGTAFQREVQQVHRQMAELQVQGLKKQEDHDYEVAEVKRQEQRQVQISQELKEELQRFNHELYQTRESAKAQYQARLGKDGPLQRLVQTEEDLRQVKAALEESHIERRRLERDIKSLRPGTEAEKQLGEASPPRLRIPPRPSEEIEEGCEDMFCGSGLLQALDEIQQTLSVRESALQELRPEIERDFGEFARSVGYQGDAGACSAKPWITLAFLLGTGNNGRHKFRQLLKLLSELRQQPSSGEREWEEAFETSPAARSRGSGPLPAAAQESFQQAEALCQRQRFAEAIPLFRQTLELLEEGGLVASTPGSPAAAVAAEVWAHLGVAMQSLDRVPESIDGYRRAVTLDPSLHVCFANLATLHAYLNERERAVEYITRALTLDPHNPTYAQLRSQFTSEGKGDAASEATSSPESNGDGSADEEL</sequence>
<feature type="compositionally biased region" description="Polar residues" evidence="3">
    <location>
        <begin position="2558"/>
        <end position="2568"/>
    </location>
</feature>
<keyword evidence="1" id="KW-0802">TPR repeat</keyword>
<evidence type="ECO:0000256" key="3">
    <source>
        <dbReference type="SAM" id="MobiDB-lite"/>
    </source>
</evidence>
<organism evidence="4 5">
    <name type="scientific">Polarella glacialis</name>
    <name type="common">Dinoflagellate</name>
    <dbReference type="NCBI Taxonomy" id="89957"/>
    <lineage>
        <taxon>Eukaryota</taxon>
        <taxon>Sar</taxon>
        <taxon>Alveolata</taxon>
        <taxon>Dinophyceae</taxon>
        <taxon>Suessiales</taxon>
        <taxon>Suessiaceae</taxon>
        <taxon>Polarella</taxon>
    </lineage>
</organism>
<keyword evidence="2" id="KW-0175">Coiled coil</keyword>
<protein>
    <submittedName>
        <fullName evidence="4">Uncharacterized protein</fullName>
    </submittedName>
</protein>
<evidence type="ECO:0000256" key="2">
    <source>
        <dbReference type="SAM" id="Coils"/>
    </source>
</evidence>
<feature type="coiled-coil region" evidence="2">
    <location>
        <begin position="1965"/>
        <end position="2074"/>
    </location>
</feature>
<evidence type="ECO:0000313" key="5">
    <source>
        <dbReference type="Proteomes" id="UP000626109"/>
    </source>
</evidence>
<feature type="coiled-coil region" evidence="2">
    <location>
        <begin position="1130"/>
        <end position="1178"/>
    </location>
</feature>
<gene>
    <name evidence="4" type="ORF">PGLA2088_LOCUS5534</name>
</gene>
<feature type="region of interest" description="Disordered" evidence="3">
    <location>
        <begin position="2543"/>
        <end position="2575"/>
    </location>
</feature>
<feature type="coiled-coil region" evidence="2">
    <location>
        <begin position="2120"/>
        <end position="2154"/>
    </location>
</feature>
<dbReference type="PROSITE" id="PS50005">
    <property type="entry name" value="TPR"/>
    <property type="match status" value="2"/>
</dbReference>
<feature type="repeat" description="TPR" evidence="1">
    <location>
        <begin position="2504"/>
        <end position="2537"/>
    </location>
</feature>
<evidence type="ECO:0000313" key="4">
    <source>
        <dbReference type="EMBL" id="CAE8647273.1"/>
    </source>
</evidence>
<dbReference type="SUPFAM" id="SSF48452">
    <property type="entry name" value="TPR-like"/>
    <property type="match status" value="1"/>
</dbReference>